<reference evidence="5" key="1">
    <citation type="journal article" date="2021" name="Proc. Natl. Acad. Sci. U.S.A.">
        <title>A Catalog of Tens of Thousands of Viruses from Human Metagenomes Reveals Hidden Associations with Chronic Diseases.</title>
        <authorList>
            <person name="Tisza M.J."/>
            <person name="Buck C.B."/>
        </authorList>
    </citation>
    <scope>NUCLEOTIDE SEQUENCE</scope>
    <source>
        <strain evidence="5">Ctxjx4</strain>
    </source>
</reference>
<proteinExistence type="predicted"/>
<feature type="compositionally biased region" description="Polar residues" evidence="3">
    <location>
        <begin position="835"/>
        <end position="847"/>
    </location>
</feature>
<feature type="coiled-coil region" evidence="2">
    <location>
        <begin position="983"/>
        <end position="1017"/>
    </location>
</feature>
<dbReference type="Pfam" id="PF10145">
    <property type="entry name" value="PhageMin_Tail"/>
    <property type="match status" value="1"/>
</dbReference>
<evidence type="ECO:0000259" key="4">
    <source>
        <dbReference type="Pfam" id="PF10145"/>
    </source>
</evidence>
<feature type="coiled-coil region" evidence="2">
    <location>
        <begin position="2152"/>
        <end position="2179"/>
    </location>
</feature>
<dbReference type="InterPro" id="IPR010090">
    <property type="entry name" value="Phage_tape_meas"/>
</dbReference>
<feature type="coiled-coil region" evidence="2">
    <location>
        <begin position="1810"/>
        <end position="1847"/>
    </location>
</feature>
<feature type="compositionally biased region" description="Low complexity" evidence="3">
    <location>
        <begin position="2409"/>
        <end position="2423"/>
    </location>
</feature>
<dbReference type="PANTHER" id="PTHR45615">
    <property type="entry name" value="MYOSIN HEAVY CHAIN, NON-MUSCLE"/>
    <property type="match status" value="1"/>
</dbReference>
<feature type="domain" description="Phage tail tape measure protein" evidence="4">
    <location>
        <begin position="427"/>
        <end position="638"/>
    </location>
</feature>
<feature type="compositionally biased region" description="Polar residues" evidence="3">
    <location>
        <begin position="2014"/>
        <end position="2024"/>
    </location>
</feature>
<keyword evidence="2" id="KW-0175">Coiled coil</keyword>
<keyword evidence="1" id="KW-1245">Viral tail assembly</keyword>
<accession>A0A8S5M211</accession>
<feature type="coiled-coil region" evidence="2">
    <location>
        <begin position="2228"/>
        <end position="2264"/>
    </location>
</feature>
<feature type="region of interest" description="Disordered" evidence="3">
    <location>
        <begin position="2009"/>
        <end position="2039"/>
    </location>
</feature>
<feature type="coiled-coil region" evidence="2">
    <location>
        <begin position="2291"/>
        <end position="2322"/>
    </location>
</feature>
<evidence type="ECO:0000256" key="3">
    <source>
        <dbReference type="SAM" id="MobiDB-lite"/>
    </source>
</evidence>
<evidence type="ECO:0000256" key="1">
    <source>
        <dbReference type="ARBA" id="ARBA00022465"/>
    </source>
</evidence>
<feature type="coiled-coil region" evidence="2">
    <location>
        <begin position="113"/>
        <end position="271"/>
    </location>
</feature>
<dbReference type="PANTHER" id="PTHR45615:SF80">
    <property type="entry name" value="GRIP DOMAIN-CONTAINING PROTEIN"/>
    <property type="match status" value="1"/>
</dbReference>
<dbReference type="GO" id="GO:0098003">
    <property type="term" value="P:viral tail assembly"/>
    <property type="evidence" value="ECO:0007669"/>
    <property type="project" value="UniProtKB-KW"/>
</dbReference>
<feature type="region of interest" description="Disordered" evidence="3">
    <location>
        <begin position="2392"/>
        <end position="2432"/>
    </location>
</feature>
<evidence type="ECO:0000313" key="5">
    <source>
        <dbReference type="EMBL" id="DAD76341.1"/>
    </source>
</evidence>
<sequence length="2603" mass="288118">MAKKGGTIQETLKINIVTQLDNIDQTVKTMRDSLSNLNLGASTQKEFNQILSGITEKIKNLRATTKDGVIKFADQNQVAKDIKAIEQKLQRLGIDTDFLSVDEKNLQKSAKVIEQMTAERRKYAAAVEEANKKEQAAQERVNNWQIRKNNISQIVEGYNTLASVLVQATQKAEITQQALKDAQDQLDSFMASDKNDKSEAAQAEIQRLKKNLSTKKGQNTKAQNAVTKAQANFNNYDLGEFENINKANKRLNEINESLKKAKENLAAIQQQDIGSARFEDLKKNLESIKDIDWSSFGIDFSKIQNIEDFNEVLKSIKDNSGKGAEQAIEAINKALQSALGNAGHMGNEMEQVSDQFDRLASQKRDIDSLRQSLLNFFGIQNAIQLFKRAVREAYESVTELDKAMTETAVVTDFSVGDMWDQLPEYTKMANDLGTTTLGAYETATLFYQQGLKTNEVMEVSVETMKMARIAGMDYVDATNMMTAALRGFNMEISETSAQRVNDVYSELAKITASDTQEISTAMTKTASIAHNANMEFETTAAFLSQIIETTRESAETAGTAMKTIIARFTELKKNPNELVEVDGEQVDANKIETALRSVGVALRDSNGEFRKLDDVFLDLAKRWDSLTVNQQRYVATMAAGSRQQSRFIAMMSDYDRTVELVNAAYNSAGSSQEQFEKTTESLESKINRLHNAWQEFTMNLSNNAIIKGVVDLLTGLLNIINKITTVGDTMNNSVASFALTLGVVIKTFTSLGKAYDKYGDKVFNGIRSITSATKIENVVENVKKGTEQGTVAAQQEVYETTKKSIYRATKEGMTQGAQQASTDNREKKKVKVKVSENNIESTGSTKNKTPKIDSKVGENIGKEVGEKVEAAIDNSSTTKETFGQSIKSGWKTGWNEGKELNAAEWERFNKNLPKVNGGLKNFKNNMGKISALGKSGAQSLSKSISSFMTPMNTLLLSVVAINFAIKGVTAVFDKLVRTSDEQVSLYSNALAGATERIQSLSEELSNITQAKDKFNELTSSMDHLTEGTIEYEEARRESNTVIRDILEKNPNLSTHVSYQAGQWTPDSSFWSEYQKATENALKSAEATSAVLQSKKASAEYDSAIDQLGVATTDITTAEQETAEGIATATGIIAGALGVLLAPVSGGLSLVAVAGASAATGATVGALGTAVSKFGKDPAEMNKIMEGLAAVQGANFTEDQIKRIRQGNLNEEDKALAKEAFGGDEKALISFFKQVESSTVLNKAIAALENNTAALQQAKDAVTGGDPDSKYYYSDERMAADASRADAAVMKAVDWVADSKEQSQKIEGTGKTVGQYLDDILKDRDGYSKDSKGRWTYQGKLLNLNKENALAQEISAAVAADFQKAGAEAGKAFYNGLSEQEKRAYKTLQVERQKAYQNSYEKDFSKLKSDYTGTGQVTNDNLAFLKKYAGIDVNTAKGSQKYSDSGYMDIIRYISGEAEKTGQSEEALWKYYNQQFDLENMTSAEFFKAVQTGLENSTFTILTTEQNTKVNQWADSTDEASKLQGASEDARKAIYQLGTTFEGEGKTLAQIFNSLGDKADDIFADADLTSKEGIEKFVQSLQNASADTELIQQAFGVSLDELSDRLLSMTDLLPSVEQKATSAAEAYTLANQIAQDAMMSFSQAQYDLITKMDSDLSDAFFKIGDAFYYTEGSAYQLAQALSTAATEAVKDYEKILNRKEGIGASDYNKLTDDQKKNWEYNKKIGKYEIKPDVSDTEYNAMMKDLGYSYEKALEYAAQLGDVNAILASTAGDDKKTQALKAMALQYGATAEEVNGLTQAELVNVVTSKKWNKQAEASAKGLQSNIDKLKELKKTSSEYKSTLNTMAEQINVLGGTEGIVNGDWVTNHLKDIQAMANGDEAAAERVRKAWAKAYADSAKTAGTSLNQILTKAGYTGQKLEEISDQLYEFKITGKADFTSLYNSLLAVYKNAGEAMAALKQIADTNITLDIEYEYSKNRVAPGPGSEYMTAAGWEHVGGGAWRRVTNIRARDDSPRDTWTTPAFTNPSGTGGSSSSSSKEESIWENPYDRLYNLTQQINGEIRKRNRLESEYNRLVERGLGNASQLAAKTDQERKSLEQQKALQEQLLAERKKDIEKLNKNKYSKYAHYDMATGNVILNNDLISKNKDEDIGKGIEEQVRKLEELKSEIEGAEDALWDIEDQLYELTQRGRDEYIDFQKDVYNALIKQRQDEIDKYSEYISTLADAKNDILDELRKYIDKQRQERDNAEKEKEIADKDAQLFRMERDTGSTQSDIIAARKDVEQMRRDYTDDLIDQKISELEEQNDEAQKIREKQLETMQKQLEQDQKSGALWEQVKVLMEEGWGPDGKIIEGSELERILADYYEYTQMSEEERAKAIEQRNMNTTLAKQYLDAKNAGKNTYKPSTSYPDINKTQTPQTQTPKKNPSSNSGAKTLAVGTRVRTVGYGNAASDGSGGRAAKGLSGRKILKVRKGAKYPYLIGTSNDPSGWTGWYTASALQAYKKGGLANFTGPAWLDGTKTKPEAVLNARDTQNFLQLRDVLSDVLNKSRTIERSNSENNGDNYYDIDIQVDKLSNDYDVDQLVKKIKKEITKDANYRNVRTINLKR</sequence>
<keyword evidence="1" id="KW-1188">Viral release from host cell</keyword>
<feature type="region of interest" description="Disordered" evidence="3">
    <location>
        <begin position="833"/>
        <end position="857"/>
    </location>
</feature>
<name>A0A8S5M211_9CAUD</name>
<feature type="compositionally biased region" description="Polar residues" evidence="3">
    <location>
        <begin position="2395"/>
        <end position="2406"/>
    </location>
</feature>
<evidence type="ECO:0000256" key="2">
    <source>
        <dbReference type="SAM" id="Coils"/>
    </source>
</evidence>
<dbReference type="EMBL" id="BK014799">
    <property type="protein sequence ID" value="DAD76341.1"/>
    <property type="molecule type" value="Genomic_DNA"/>
</dbReference>
<feature type="coiled-coil region" evidence="2">
    <location>
        <begin position="2048"/>
        <end position="2118"/>
    </location>
</feature>
<protein>
    <submittedName>
        <fullName evidence="5">Minor tail protein</fullName>
    </submittedName>
</protein>
<organism evidence="5">
    <name type="scientific">Siphoviridae sp. ctxjx4</name>
    <dbReference type="NCBI Taxonomy" id="2826522"/>
    <lineage>
        <taxon>Viruses</taxon>
        <taxon>Duplodnaviria</taxon>
        <taxon>Heunggongvirae</taxon>
        <taxon>Uroviricota</taxon>
        <taxon>Caudoviricetes</taxon>
    </lineage>
</organism>
<dbReference type="NCBIfam" id="TIGR01760">
    <property type="entry name" value="tape_meas_TP901"/>
    <property type="match status" value="1"/>
</dbReference>